<gene>
    <name evidence="1" type="ORF">Poly51_06680</name>
</gene>
<proteinExistence type="predicted"/>
<name>A0A5C6FIH6_9BACT</name>
<dbReference type="OrthoDB" id="5497069at2"/>
<dbReference type="EMBL" id="SJPW01000001">
    <property type="protein sequence ID" value="TWU60393.1"/>
    <property type="molecule type" value="Genomic_DNA"/>
</dbReference>
<dbReference type="Proteomes" id="UP000318288">
    <property type="component" value="Unassembled WGS sequence"/>
</dbReference>
<accession>A0A5C6FIH6</accession>
<protein>
    <submittedName>
        <fullName evidence="1">Uncharacterized protein</fullName>
    </submittedName>
</protein>
<evidence type="ECO:0000313" key="2">
    <source>
        <dbReference type="Proteomes" id="UP000318288"/>
    </source>
</evidence>
<comment type="caution">
    <text evidence="1">The sequence shown here is derived from an EMBL/GenBank/DDBJ whole genome shotgun (WGS) entry which is preliminary data.</text>
</comment>
<dbReference type="RefSeq" id="WP_146454156.1">
    <property type="nucleotide sequence ID" value="NZ_SJPW01000001.1"/>
</dbReference>
<evidence type="ECO:0000313" key="1">
    <source>
        <dbReference type="EMBL" id="TWU60393.1"/>
    </source>
</evidence>
<sequence>MTGSSPDQVRIARLESLGETSVTQRSDVLRSTNPIVGLTSSRLGRDVFVHRRLCQFLCRSLLDCRTADASVAVAKGSAIEPWAVRAAKLFNVPLLLISVDENDGDISDVVIRGMKVSRDAAVITLSDRVDAIHVRKGGNVERHLRDRILRFRDASTRVAVSVDSGDASQGLIKDGAIGWYLGGRDEDPAPDLPLDATQLPRGPTQWMHTDGQWLVHCTRARQGPWPGETVDQYRDAVLTDHPRATRRGPIDALQRIVQSRSLIASAVTTAKNAPVVCFSSLPMAQILQRRCFRPHLGRWDYEPFGIAIRTSALIKMGVKPVIYGQPGDRSAMHPEDRYRFQAVGKTYDWRSEREWRSKTGIDLGSLSPDDVRVFAKTSTQARDSLHGCPWPVTWIE</sequence>
<organism evidence="1 2">
    <name type="scientific">Rubripirellula tenax</name>
    <dbReference type="NCBI Taxonomy" id="2528015"/>
    <lineage>
        <taxon>Bacteria</taxon>
        <taxon>Pseudomonadati</taxon>
        <taxon>Planctomycetota</taxon>
        <taxon>Planctomycetia</taxon>
        <taxon>Pirellulales</taxon>
        <taxon>Pirellulaceae</taxon>
        <taxon>Rubripirellula</taxon>
    </lineage>
</organism>
<dbReference type="AlphaFoldDB" id="A0A5C6FIH6"/>
<reference evidence="1 2" key="1">
    <citation type="submission" date="2019-02" db="EMBL/GenBank/DDBJ databases">
        <title>Deep-cultivation of Planctomycetes and their phenomic and genomic characterization uncovers novel biology.</title>
        <authorList>
            <person name="Wiegand S."/>
            <person name="Jogler M."/>
            <person name="Boedeker C."/>
            <person name="Pinto D."/>
            <person name="Vollmers J."/>
            <person name="Rivas-Marin E."/>
            <person name="Kohn T."/>
            <person name="Peeters S.H."/>
            <person name="Heuer A."/>
            <person name="Rast P."/>
            <person name="Oberbeckmann S."/>
            <person name="Bunk B."/>
            <person name="Jeske O."/>
            <person name="Meyerdierks A."/>
            <person name="Storesund J.E."/>
            <person name="Kallscheuer N."/>
            <person name="Luecker S."/>
            <person name="Lage O.M."/>
            <person name="Pohl T."/>
            <person name="Merkel B.J."/>
            <person name="Hornburger P."/>
            <person name="Mueller R.-W."/>
            <person name="Bruemmer F."/>
            <person name="Labrenz M."/>
            <person name="Spormann A.M."/>
            <person name="Op Den Camp H."/>
            <person name="Overmann J."/>
            <person name="Amann R."/>
            <person name="Jetten M.S.M."/>
            <person name="Mascher T."/>
            <person name="Medema M.H."/>
            <person name="Devos D.P."/>
            <person name="Kaster A.-K."/>
            <person name="Ovreas L."/>
            <person name="Rohde M."/>
            <person name="Galperin M.Y."/>
            <person name="Jogler C."/>
        </authorList>
    </citation>
    <scope>NUCLEOTIDE SEQUENCE [LARGE SCALE GENOMIC DNA]</scope>
    <source>
        <strain evidence="1 2">Poly51</strain>
    </source>
</reference>
<keyword evidence="2" id="KW-1185">Reference proteome</keyword>